<keyword evidence="6" id="KW-0999">Mitochondrion inner membrane</keyword>
<reference evidence="14 15" key="1">
    <citation type="journal article" date="2009" name="Nature">
        <title>Evolution of pathogenicity and sexual reproduction in eight Candida genomes.</title>
        <authorList>
            <person name="Butler G."/>
            <person name="Rasmussen M.D."/>
            <person name="Lin M.F."/>
            <person name="Santos M.A."/>
            <person name="Sakthikumar S."/>
            <person name="Munro C.A."/>
            <person name="Rheinbay E."/>
            <person name="Grabherr M."/>
            <person name="Forche A."/>
            <person name="Reedy J.L."/>
            <person name="Agrafioti I."/>
            <person name="Arnaud M.B."/>
            <person name="Bates S."/>
            <person name="Brown A.J."/>
            <person name="Brunke S."/>
            <person name="Costanzo M.C."/>
            <person name="Fitzpatrick D.A."/>
            <person name="de Groot P.W."/>
            <person name="Harris D."/>
            <person name="Hoyer L.L."/>
            <person name="Hube B."/>
            <person name="Klis F.M."/>
            <person name="Kodira C."/>
            <person name="Lennard N."/>
            <person name="Logue M.E."/>
            <person name="Martin R."/>
            <person name="Neiman A.M."/>
            <person name="Nikolaou E."/>
            <person name="Quail M.A."/>
            <person name="Quinn J."/>
            <person name="Santos M.C."/>
            <person name="Schmitzberger F.F."/>
            <person name="Sherlock G."/>
            <person name="Shah P."/>
            <person name="Silverstein K.A."/>
            <person name="Skrzypek M.S."/>
            <person name="Soll D."/>
            <person name="Staggs R."/>
            <person name="Stansfield I."/>
            <person name="Stumpf M.P."/>
            <person name="Sudbery P.E."/>
            <person name="Srikantha T."/>
            <person name="Zeng Q."/>
            <person name="Berman J."/>
            <person name="Berriman M."/>
            <person name="Heitman J."/>
            <person name="Gow N.A."/>
            <person name="Lorenz M.C."/>
            <person name="Birren B.W."/>
            <person name="Kellis M."/>
            <person name="Cuomo C.A."/>
        </authorList>
    </citation>
    <scope>NUCLEOTIDE SEQUENCE [LARGE SCALE GENOMIC DNA]</scope>
    <source>
        <strain evidence="15">ATCC MYA-3404 / T1</strain>
    </source>
</reference>
<dbReference type="RefSeq" id="XP_002549394.1">
    <property type="nucleotide sequence ID" value="XM_002549348.1"/>
</dbReference>
<dbReference type="GO" id="GO:0030150">
    <property type="term" value="P:protein import into mitochondrial matrix"/>
    <property type="evidence" value="ECO:0007669"/>
    <property type="project" value="EnsemblFungi"/>
</dbReference>
<evidence type="ECO:0000256" key="11">
    <source>
        <dbReference type="ARBA" id="ARBA00025080"/>
    </source>
</evidence>
<organism evidence="14 15">
    <name type="scientific">Candida tropicalis (strain ATCC MYA-3404 / T1)</name>
    <name type="common">Yeast</name>
    <dbReference type="NCBI Taxonomy" id="294747"/>
    <lineage>
        <taxon>Eukaryota</taxon>
        <taxon>Fungi</taxon>
        <taxon>Dikarya</taxon>
        <taxon>Ascomycota</taxon>
        <taxon>Saccharomycotina</taxon>
        <taxon>Pichiomycetes</taxon>
        <taxon>Debaryomycetaceae</taxon>
        <taxon>Candida/Lodderomyces clade</taxon>
        <taxon>Candida</taxon>
    </lineage>
</organism>
<dbReference type="HOGENOM" id="CLU_101461_3_0_1"/>
<keyword evidence="10" id="KW-0472">Membrane</keyword>
<evidence type="ECO:0000256" key="8">
    <source>
        <dbReference type="ARBA" id="ARBA00023010"/>
    </source>
</evidence>
<evidence type="ECO:0000256" key="5">
    <source>
        <dbReference type="ARBA" id="ARBA00022448"/>
    </source>
</evidence>
<evidence type="ECO:0000313" key="15">
    <source>
        <dbReference type="Proteomes" id="UP000002037"/>
    </source>
</evidence>
<dbReference type="VEuPathDB" id="FungiDB:CTRG_03691"/>
<dbReference type="KEGG" id="ctp:CTRG_03691"/>
<comment type="subcellular location">
    <subcellularLocation>
        <location evidence="1">Mitochondrion inner membrane</location>
        <topology evidence="1">Peripheral membrane protein</topology>
    </subcellularLocation>
</comment>
<dbReference type="GeneID" id="8297825"/>
<keyword evidence="7" id="KW-0653">Protein transport</keyword>
<name>C5MC99_CANTT</name>
<dbReference type="STRING" id="294747.C5MC99"/>
<keyword evidence="9" id="KW-0496">Mitochondrion</keyword>
<evidence type="ECO:0000256" key="7">
    <source>
        <dbReference type="ARBA" id="ARBA00022927"/>
    </source>
</evidence>
<keyword evidence="8" id="KW-0811">Translocation</keyword>
<evidence type="ECO:0000256" key="10">
    <source>
        <dbReference type="ARBA" id="ARBA00023136"/>
    </source>
</evidence>
<dbReference type="Pfam" id="PF03656">
    <property type="entry name" value="Pam16"/>
    <property type="match status" value="1"/>
</dbReference>
<evidence type="ECO:0000313" key="14">
    <source>
        <dbReference type="EMBL" id="EER33266.1"/>
    </source>
</evidence>
<dbReference type="GO" id="GO:0001405">
    <property type="term" value="C:PAM complex, Tim23 associated import motor"/>
    <property type="evidence" value="ECO:0007669"/>
    <property type="project" value="EnsemblFungi"/>
</dbReference>
<dbReference type="PANTHER" id="PTHR12388:SF0">
    <property type="entry name" value="MITOCHONDRIAL IMPORT INNER MEMBRANE TRANSLOCASE SUBUNIT TIM16"/>
    <property type="match status" value="1"/>
</dbReference>
<keyword evidence="5" id="KW-0813">Transport</keyword>
<protein>
    <recommendedName>
        <fullName evidence="4">Mitochondrial import inner membrane translocase subunit TIM16</fullName>
    </recommendedName>
    <alternativeName>
        <fullName evidence="3">Mitochondrial import inner membrane translocase subunit tim16</fullName>
    </alternativeName>
    <alternativeName>
        <fullName evidence="12 13">Presequence translocated-associated motor subunit PAM16</fullName>
    </alternativeName>
</protein>
<comment type="function">
    <text evidence="11">Essential component of the PAM complex, a complex required for the translocation of transit peptide-containing proteins from the inner membrane into the mitochondrial matrix in an ATP-dependent manner. In the complex, it is required to regulate activity of mtHSP70 (SSC1) via its interaction with PAM18/TIM14. May act by positioning PAM18/TIM14 in juxtaposition to mtHSP70 at the translocon to maximize ATPase stimulation.</text>
</comment>
<evidence type="ECO:0000256" key="12">
    <source>
        <dbReference type="ARBA" id="ARBA00030422"/>
    </source>
</evidence>
<evidence type="ECO:0000256" key="4">
    <source>
        <dbReference type="ARBA" id="ARBA00020721"/>
    </source>
</evidence>
<dbReference type="AlphaFoldDB" id="C5MC99"/>
<evidence type="ECO:0000256" key="2">
    <source>
        <dbReference type="ARBA" id="ARBA00008817"/>
    </source>
</evidence>
<keyword evidence="15" id="KW-1185">Reference proteome</keyword>
<dbReference type="eggNOG" id="KOG3442">
    <property type="taxonomic scope" value="Eukaryota"/>
</dbReference>
<dbReference type="OrthoDB" id="10262892at2759"/>
<dbReference type="InterPro" id="IPR036869">
    <property type="entry name" value="J_dom_sf"/>
</dbReference>
<sequence>MCRICFFFPSFQSNAEEKKKIIVQRYRHFWPSKETKLLITYKLPTMAHRLLVNVIFTGASVFGRAFTEAYKQAAKASAAGAAGRPTKAASAGGIQVDEAMKILDLEKNELSLDKIDEKYNYLFDVNSKEKGNSFYLQSKIYYAMDTLKKELEYMEKLQNEKSEAAN</sequence>
<dbReference type="Proteomes" id="UP000002037">
    <property type="component" value="Unassembled WGS sequence"/>
</dbReference>
<evidence type="ECO:0000256" key="9">
    <source>
        <dbReference type="ARBA" id="ARBA00023128"/>
    </source>
</evidence>
<dbReference type="InterPro" id="IPR005341">
    <property type="entry name" value="Tim16"/>
</dbReference>
<dbReference type="Gene3D" id="1.10.287.110">
    <property type="entry name" value="DnaJ domain"/>
    <property type="match status" value="1"/>
</dbReference>
<gene>
    <name evidence="14" type="ORF">CTRG_03691</name>
</gene>
<evidence type="ECO:0000256" key="6">
    <source>
        <dbReference type="ARBA" id="ARBA00022792"/>
    </source>
</evidence>
<dbReference type="GO" id="GO:0019904">
    <property type="term" value="F:protein domain specific binding"/>
    <property type="evidence" value="ECO:0007669"/>
    <property type="project" value="EnsemblFungi"/>
</dbReference>
<proteinExistence type="inferred from homology"/>
<evidence type="ECO:0000256" key="3">
    <source>
        <dbReference type="ARBA" id="ARBA00013571"/>
    </source>
</evidence>
<dbReference type="PANTHER" id="PTHR12388">
    <property type="entry name" value="MITOCHONDRIA ASSOCIATED GRANULOCYTE MACROPHAGE CSF SIGNALING MOLECULE"/>
    <property type="match status" value="1"/>
</dbReference>
<accession>C5MC99</accession>
<evidence type="ECO:0000256" key="1">
    <source>
        <dbReference type="ARBA" id="ARBA00004637"/>
    </source>
</evidence>
<evidence type="ECO:0000256" key="13">
    <source>
        <dbReference type="ARBA" id="ARBA00031407"/>
    </source>
</evidence>
<dbReference type="EMBL" id="GG692398">
    <property type="protein sequence ID" value="EER33266.1"/>
    <property type="molecule type" value="Genomic_DNA"/>
</dbReference>
<comment type="similarity">
    <text evidence="2">Belongs to the TIM16/PAM16 family.</text>
</comment>